<dbReference type="STRING" id="332524.SAMN04487766_10773"/>
<feature type="domain" description="Glycosyltransferase subfamily 4-like N-terminal" evidence="3">
    <location>
        <begin position="19"/>
        <end position="184"/>
    </location>
</feature>
<dbReference type="SUPFAM" id="SSF53756">
    <property type="entry name" value="UDP-Glycosyltransferase/glycogen phosphorylase"/>
    <property type="match status" value="1"/>
</dbReference>
<dbReference type="Pfam" id="PF13692">
    <property type="entry name" value="Glyco_trans_1_4"/>
    <property type="match status" value="1"/>
</dbReference>
<name>A0A1H0BUK5_9ACTO</name>
<reference evidence="5" key="1">
    <citation type="submission" date="2016-10" db="EMBL/GenBank/DDBJ databases">
        <authorList>
            <person name="Varghese N."/>
            <person name="Submissions S."/>
        </authorList>
    </citation>
    <scope>NUCLEOTIDE SEQUENCE [LARGE SCALE GENOMIC DNA]</scope>
    <source>
        <strain evidence="5">DSM 27982</strain>
    </source>
</reference>
<dbReference type="PANTHER" id="PTHR12526">
    <property type="entry name" value="GLYCOSYLTRANSFERASE"/>
    <property type="match status" value="1"/>
</dbReference>
<evidence type="ECO:0000256" key="2">
    <source>
        <dbReference type="ARBA" id="ARBA00022679"/>
    </source>
</evidence>
<dbReference type="Gene3D" id="3.40.50.2000">
    <property type="entry name" value="Glycogen Phosphorylase B"/>
    <property type="match status" value="2"/>
</dbReference>
<evidence type="ECO:0000313" key="5">
    <source>
        <dbReference type="Proteomes" id="UP000198541"/>
    </source>
</evidence>
<dbReference type="RefSeq" id="WP_092534858.1">
    <property type="nucleotide sequence ID" value="NZ_FNIM01000005.1"/>
</dbReference>
<dbReference type="Proteomes" id="UP000198541">
    <property type="component" value="Unassembled WGS sequence"/>
</dbReference>
<dbReference type="CDD" id="cd03801">
    <property type="entry name" value="GT4_PimA-like"/>
    <property type="match status" value="1"/>
</dbReference>
<gene>
    <name evidence="4" type="ORF">SAMN05216355_10516</name>
</gene>
<dbReference type="AlphaFoldDB" id="A0A1H0BUK5"/>
<protein>
    <submittedName>
        <fullName evidence="4">Glycosyltransferase involved in cell wall bisynthesis</fullName>
    </submittedName>
</protein>
<evidence type="ECO:0000256" key="1">
    <source>
        <dbReference type="ARBA" id="ARBA00022676"/>
    </source>
</evidence>
<dbReference type="InterPro" id="IPR028098">
    <property type="entry name" value="Glyco_trans_4-like_N"/>
</dbReference>
<accession>A0A1H0BUK5</accession>
<sequence length="373" mass="39730">MRIAYICADPGVPVFGSKGASVHIQEVVRALRRAGHDVTVYAVRRGNLVPADLTDLHVHIVRIDAADAAARERAQAEAATLLSEQVRADGADLVYERYSLFSTALAALADAGIPGVLEVNSPLIDEQRHHRELVDEAGALAALRAQVRAARTIVCVSEPVRRWVCGHADAPRAVTIPNGVNLQRLTPAPEDPDRVIVTFVGTLKPWHGVADLLRAAALARQEWSLRIIGDGPELASLRVQAVELGLDVDFRGALAPQDVPAALAGTAIGVAPYPDLGGQDEQYFSPLKVLEYLAAGLPVVASAVGQLPRLLDGIGVLVPPSDPAALAAALDDLAVAPQLRARRGELGRRRAEKRYGWDTVVAQILSQAEVQHV</sequence>
<keyword evidence="2 4" id="KW-0808">Transferase</keyword>
<dbReference type="Pfam" id="PF13439">
    <property type="entry name" value="Glyco_transf_4"/>
    <property type="match status" value="1"/>
</dbReference>
<dbReference type="GO" id="GO:0016757">
    <property type="term" value="F:glycosyltransferase activity"/>
    <property type="evidence" value="ECO:0007669"/>
    <property type="project" value="UniProtKB-KW"/>
</dbReference>
<keyword evidence="1" id="KW-0328">Glycosyltransferase</keyword>
<proteinExistence type="predicted"/>
<dbReference type="EMBL" id="FNIM01000005">
    <property type="protein sequence ID" value="SDN49312.1"/>
    <property type="molecule type" value="Genomic_DNA"/>
</dbReference>
<evidence type="ECO:0000313" key="4">
    <source>
        <dbReference type="EMBL" id="SDN49312.1"/>
    </source>
</evidence>
<organism evidence="4 5">
    <name type="scientific">Actinomyces ruminicola</name>
    <dbReference type="NCBI Taxonomy" id="332524"/>
    <lineage>
        <taxon>Bacteria</taxon>
        <taxon>Bacillati</taxon>
        <taxon>Actinomycetota</taxon>
        <taxon>Actinomycetes</taxon>
        <taxon>Actinomycetales</taxon>
        <taxon>Actinomycetaceae</taxon>
        <taxon>Actinomyces</taxon>
    </lineage>
</organism>
<keyword evidence="5" id="KW-1185">Reference proteome</keyword>
<dbReference type="PANTHER" id="PTHR12526:SF600">
    <property type="entry name" value="GLYCOSYL TRANSFERASE GROUP 1"/>
    <property type="match status" value="1"/>
</dbReference>
<evidence type="ECO:0000259" key="3">
    <source>
        <dbReference type="Pfam" id="PF13439"/>
    </source>
</evidence>